<accession>A0A1J0EDY7</accession>
<proteinExistence type="predicted"/>
<dbReference type="EMBL" id="CP017886">
    <property type="protein sequence ID" value="APC14207.1"/>
    <property type="molecule type" value="Genomic_DNA"/>
</dbReference>
<organism evidence="2 3">
    <name type="scientific">Pseudomonas frederiksbergensis</name>
    <dbReference type="NCBI Taxonomy" id="104087"/>
    <lineage>
        <taxon>Bacteria</taxon>
        <taxon>Pseudomonadati</taxon>
        <taxon>Pseudomonadota</taxon>
        <taxon>Gammaproteobacteria</taxon>
        <taxon>Pseudomonadales</taxon>
        <taxon>Pseudomonadaceae</taxon>
        <taxon>Pseudomonas</taxon>
    </lineage>
</organism>
<dbReference type="InterPro" id="IPR027417">
    <property type="entry name" value="P-loop_NTPase"/>
</dbReference>
<gene>
    <name evidence="2" type="ORF">BLL42_00010</name>
</gene>
<reference evidence="3" key="1">
    <citation type="submission" date="2016-10" db="EMBL/GenBank/DDBJ databases">
        <title>Pseudomonas frederiksbergensis ERGS4:02 complete genome.</title>
        <authorList>
            <person name="Kumar R."/>
            <person name="Acharya V."/>
            <person name="Singh D."/>
        </authorList>
    </citation>
    <scope>NUCLEOTIDE SEQUENCE [LARGE SCALE GENOMIC DNA]</scope>
    <source>
        <strain evidence="3">ERGS4:02</strain>
    </source>
</reference>
<dbReference type="Pfam" id="PF05707">
    <property type="entry name" value="Zot"/>
    <property type="match status" value="1"/>
</dbReference>
<feature type="domain" description="Zona occludens toxin N-terminal" evidence="1">
    <location>
        <begin position="6"/>
        <end position="54"/>
    </location>
</feature>
<dbReference type="Gene3D" id="3.40.50.300">
    <property type="entry name" value="P-loop containing nucleotide triphosphate hydrolases"/>
    <property type="match status" value="1"/>
</dbReference>
<evidence type="ECO:0000313" key="2">
    <source>
        <dbReference type="EMBL" id="APC14207.1"/>
    </source>
</evidence>
<dbReference type="Proteomes" id="UP000182567">
    <property type="component" value="Chromosome"/>
</dbReference>
<dbReference type="OrthoDB" id="8479507at2"/>
<evidence type="ECO:0000313" key="3">
    <source>
        <dbReference type="Proteomes" id="UP000182567"/>
    </source>
</evidence>
<name>A0A1J0EDY7_9PSED</name>
<sequence>MPINAYTGLMGSGKSFECVVSVIVPAVAKGRRVVTNVDGIDSDAIRAYINEKQGIALEKLGEVVLPKRRRFQG</sequence>
<dbReference type="AlphaFoldDB" id="A0A1J0EDY7"/>
<dbReference type="GeneID" id="77093777"/>
<protein>
    <recommendedName>
        <fullName evidence="1">Zona occludens toxin N-terminal domain-containing protein</fullName>
    </recommendedName>
</protein>
<dbReference type="InterPro" id="IPR008900">
    <property type="entry name" value="Zot_N"/>
</dbReference>
<evidence type="ECO:0000259" key="1">
    <source>
        <dbReference type="Pfam" id="PF05707"/>
    </source>
</evidence>
<dbReference type="RefSeq" id="WP_071550132.1">
    <property type="nucleotide sequence ID" value="NZ_CP017886.1"/>
</dbReference>